<comment type="caution">
    <text evidence="4">The sequence shown here is derived from an EMBL/GenBank/DDBJ whole genome shotgun (WGS) entry which is preliminary data.</text>
</comment>
<protein>
    <recommendedName>
        <fullName evidence="6">TIGR01777 family protein</fullName>
    </recommendedName>
</protein>
<evidence type="ECO:0000256" key="1">
    <source>
        <dbReference type="ARBA" id="ARBA00009353"/>
    </source>
</evidence>
<reference evidence="4 5" key="1">
    <citation type="submission" date="2019-02" db="EMBL/GenBank/DDBJ databases">
        <title>Sequencing the genomes of 1000 actinobacteria strains.</title>
        <authorList>
            <person name="Klenk H.-P."/>
        </authorList>
    </citation>
    <scope>NUCLEOTIDE SEQUENCE [LARGE SCALE GENOMIC DNA]</scope>
    <source>
        <strain evidence="4 5">DSM 45779</strain>
    </source>
</reference>
<sequence>MRVVVAGSSGLIGTALVAHLRGAGHEVLRLVRRTPAAPDERGWDPPSGRLDEGALDGADAVVNLGGVGIADRPWSGARKQAVRDSRNVPTDVLATAVARHGVPTMISGSAVGYYGDTGDRETDESGPSGSGFLADVCRDWEAAAAPAADAGARVVLIRTGLVLSPSGGLLAKVRPLFKGFLGARLGSGRQYMPWISLDDEISAIRFAVENDALRGPVNLTGPVPVTNAEFTTELGHAVGRPTPMAVPAFVITAGLGELGRETLLMGQRAVPKALHDAGFQFRHHTIGDALSAAVGT</sequence>
<evidence type="ECO:0000313" key="5">
    <source>
        <dbReference type="Proteomes" id="UP000291591"/>
    </source>
</evidence>
<comment type="similarity">
    <text evidence="1">Belongs to the NAD(P)-dependent epimerase/dehydratase family. SDR39U1 subfamily.</text>
</comment>
<feature type="domain" description="DUF1731" evidence="3">
    <location>
        <begin position="246"/>
        <end position="292"/>
    </location>
</feature>
<dbReference type="PANTHER" id="PTHR11092:SF0">
    <property type="entry name" value="EPIMERASE FAMILY PROTEIN SDR39U1"/>
    <property type="match status" value="1"/>
</dbReference>
<gene>
    <name evidence="4" type="ORF">EV383_3909</name>
</gene>
<dbReference type="InterPro" id="IPR036291">
    <property type="entry name" value="NAD(P)-bd_dom_sf"/>
</dbReference>
<evidence type="ECO:0008006" key="6">
    <source>
        <dbReference type="Google" id="ProtNLM"/>
    </source>
</evidence>
<dbReference type="Pfam" id="PF08338">
    <property type="entry name" value="DUF1731"/>
    <property type="match status" value="1"/>
</dbReference>
<dbReference type="RefSeq" id="WP_207223583.1">
    <property type="nucleotide sequence ID" value="NZ_SHKL01000001.1"/>
</dbReference>
<proteinExistence type="inferred from homology"/>
<dbReference type="PANTHER" id="PTHR11092">
    <property type="entry name" value="SUGAR NUCLEOTIDE EPIMERASE RELATED"/>
    <property type="match status" value="1"/>
</dbReference>
<evidence type="ECO:0000313" key="4">
    <source>
        <dbReference type="EMBL" id="RZT87004.1"/>
    </source>
</evidence>
<accession>A0A4Q7V0P3</accession>
<name>A0A4Q7V0P3_PSEST</name>
<dbReference type="EMBL" id="SHKL01000001">
    <property type="protein sequence ID" value="RZT87004.1"/>
    <property type="molecule type" value="Genomic_DNA"/>
</dbReference>
<feature type="domain" description="NAD-dependent epimerase/dehydratase" evidence="2">
    <location>
        <begin position="3"/>
        <end position="211"/>
    </location>
</feature>
<keyword evidence="5" id="KW-1185">Reference proteome</keyword>
<dbReference type="AlphaFoldDB" id="A0A4Q7V0P3"/>
<dbReference type="Proteomes" id="UP000291591">
    <property type="component" value="Unassembled WGS sequence"/>
</dbReference>
<dbReference type="SUPFAM" id="SSF51735">
    <property type="entry name" value="NAD(P)-binding Rossmann-fold domains"/>
    <property type="match status" value="1"/>
</dbReference>
<evidence type="ECO:0000259" key="2">
    <source>
        <dbReference type="Pfam" id="PF01370"/>
    </source>
</evidence>
<dbReference type="InterPro" id="IPR001509">
    <property type="entry name" value="Epimerase_deHydtase"/>
</dbReference>
<dbReference type="InterPro" id="IPR010099">
    <property type="entry name" value="SDR39U1"/>
</dbReference>
<organism evidence="4 5">
    <name type="scientific">Pseudonocardia sediminis</name>
    <dbReference type="NCBI Taxonomy" id="1397368"/>
    <lineage>
        <taxon>Bacteria</taxon>
        <taxon>Bacillati</taxon>
        <taxon>Actinomycetota</taxon>
        <taxon>Actinomycetes</taxon>
        <taxon>Pseudonocardiales</taxon>
        <taxon>Pseudonocardiaceae</taxon>
        <taxon>Pseudonocardia</taxon>
    </lineage>
</organism>
<dbReference type="Gene3D" id="3.40.50.720">
    <property type="entry name" value="NAD(P)-binding Rossmann-like Domain"/>
    <property type="match status" value="1"/>
</dbReference>
<dbReference type="NCBIfam" id="TIGR01777">
    <property type="entry name" value="yfcH"/>
    <property type="match status" value="1"/>
</dbReference>
<dbReference type="InterPro" id="IPR013549">
    <property type="entry name" value="DUF1731"/>
</dbReference>
<dbReference type="Pfam" id="PF01370">
    <property type="entry name" value="Epimerase"/>
    <property type="match status" value="1"/>
</dbReference>
<evidence type="ECO:0000259" key="3">
    <source>
        <dbReference type="Pfam" id="PF08338"/>
    </source>
</evidence>